<name>A0A454D2Q3_VIBHA</name>
<dbReference type="Proteomes" id="UP000008367">
    <property type="component" value="Unassembled WGS sequence"/>
</dbReference>
<dbReference type="EMBL" id="AJSR01000510">
    <property type="protein sequence ID" value="EKM32914.1"/>
    <property type="molecule type" value="Genomic_DNA"/>
</dbReference>
<reference evidence="1 2" key="1">
    <citation type="submission" date="2012-10" db="EMBL/GenBank/DDBJ databases">
        <title>Genome sequence of Vibrio Cholerae HENC-02.</title>
        <authorList>
            <person name="Eppinger M."/>
            <person name="Hasan N.A."/>
            <person name="Sengamalay N."/>
            <person name="Hine E."/>
            <person name="Su Q."/>
            <person name="Daugherty S.C."/>
            <person name="Young S."/>
            <person name="Sadzewicz L."/>
            <person name="Tallon L."/>
            <person name="Cebula T.A."/>
            <person name="Ravel J."/>
            <person name="Colwell R.R."/>
        </authorList>
    </citation>
    <scope>NUCLEOTIDE SEQUENCE [LARGE SCALE GENOMIC DNA]</scope>
    <source>
        <strain evidence="1 2">HENC-02</strain>
    </source>
</reference>
<feature type="non-terminal residue" evidence="1">
    <location>
        <position position="22"/>
    </location>
</feature>
<organism evidence="1 2">
    <name type="scientific">Vibrio harveyi</name>
    <name type="common">Beneckea harveyi</name>
    <dbReference type="NCBI Taxonomy" id="669"/>
    <lineage>
        <taxon>Bacteria</taxon>
        <taxon>Pseudomonadati</taxon>
        <taxon>Pseudomonadota</taxon>
        <taxon>Gammaproteobacteria</taxon>
        <taxon>Vibrionales</taxon>
        <taxon>Vibrionaceae</taxon>
        <taxon>Vibrio</taxon>
    </lineage>
</organism>
<proteinExistence type="predicted"/>
<evidence type="ECO:0000313" key="2">
    <source>
        <dbReference type="Proteomes" id="UP000008367"/>
    </source>
</evidence>
<sequence length="22" mass="2263">MIATLSGSFAITSTAIKVINHS</sequence>
<accession>A0A454D2Q3</accession>
<protein>
    <submittedName>
        <fullName evidence="1">Uncharacterized protein</fullName>
    </submittedName>
</protein>
<gene>
    <name evidence="1" type="ORF">VCHENC02_1575A</name>
</gene>
<evidence type="ECO:0000313" key="1">
    <source>
        <dbReference type="EMBL" id="EKM32914.1"/>
    </source>
</evidence>
<dbReference type="AlphaFoldDB" id="A0A454D2Q3"/>
<comment type="caution">
    <text evidence="1">The sequence shown here is derived from an EMBL/GenBank/DDBJ whole genome shotgun (WGS) entry which is preliminary data.</text>
</comment>